<name>A0AAV1D9N9_OLDCO</name>
<sequence length="333" mass="38297">MAHPSHLGRSFLDALLESPLADPYNKAPTKIIWAEKKEQGTFYPEIYTVILQLMIKFRHEKGYTPDPPELAAFINQDGLFRVTSESLLAKYVTDIKNEYLKKKAKSSWRVKLVFRSHVQERIFEMSNMLWDDEAKLNQDGVRELIQVRVDPILGTRQVIHQEATFIKRGVLGNGITVGDNTWVVENLDVQNNLVISVLTGILEYGDQPEGISLYEFLRGRITEISENDQQYSRPYIAAMILWLQFRFMFMNEVEHHYVPGLETSEYRMMYDLCKKIWGDLAGQTDPTNASPQEPGGHIIGLSDQDEEDTVREFIAFDFLRLAGVSSVRGKLKF</sequence>
<dbReference type="InterPro" id="IPR053932">
    <property type="entry name" value="GeBP-like_DBD"/>
</dbReference>
<keyword evidence="4" id="KW-1185">Reference proteome</keyword>
<proteinExistence type="inferred from homology"/>
<gene>
    <name evidence="3" type="ORF">OLC1_LOCUS13484</name>
</gene>
<reference evidence="3" key="1">
    <citation type="submission" date="2023-03" db="EMBL/GenBank/DDBJ databases">
        <authorList>
            <person name="Julca I."/>
        </authorList>
    </citation>
    <scope>NUCLEOTIDE SEQUENCE</scope>
</reference>
<evidence type="ECO:0000259" key="2">
    <source>
        <dbReference type="Pfam" id="PF04504"/>
    </source>
</evidence>
<dbReference type="AlphaFoldDB" id="A0AAV1D9N9"/>
<evidence type="ECO:0000256" key="1">
    <source>
        <dbReference type="ARBA" id="ARBA00010820"/>
    </source>
</evidence>
<feature type="domain" description="Glabrous enhancer-binding protein-like DBD" evidence="2">
    <location>
        <begin position="49"/>
        <end position="131"/>
    </location>
</feature>
<evidence type="ECO:0000313" key="3">
    <source>
        <dbReference type="EMBL" id="CAI9104584.1"/>
    </source>
</evidence>
<organism evidence="3 4">
    <name type="scientific">Oldenlandia corymbosa var. corymbosa</name>
    <dbReference type="NCBI Taxonomy" id="529605"/>
    <lineage>
        <taxon>Eukaryota</taxon>
        <taxon>Viridiplantae</taxon>
        <taxon>Streptophyta</taxon>
        <taxon>Embryophyta</taxon>
        <taxon>Tracheophyta</taxon>
        <taxon>Spermatophyta</taxon>
        <taxon>Magnoliopsida</taxon>
        <taxon>eudicotyledons</taxon>
        <taxon>Gunneridae</taxon>
        <taxon>Pentapetalae</taxon>
        <taxon>asterids</taxon>
        <taxon>lamiids</taxon>
        <taxon>Gentianales</taxon>
        <taxon>Rubiaceae</taxon>
        <taxon>Rubioideae</taxon>
        <taxon>Spermacoceae</taxon>
        <taxon>Hedyotis-Oldenlandia complex</taxon>
        <taxon>Oldenlandia</taxon>
    </lineage>
</organism>
<evidence type="ECO:0000313" key="4">
    <source>
        <dbReference type="Proteomes" id="UP001161247"/>
    </source>
</evidence>
<accession>A0AAV1D9N9</accession>
<dbReference type="Proteomes" id="UP001161247">
    <property type="component" value="Chromosome 4"/>
</dbReference>
<comment type="similarity">
    <text evidence="1">Belongs to the GeBP family.</text>
</comment>
<dbReference type="Pfam" id="PF04504">
    <property type="entry name" value="GeBP-like_DBD"/>
    <property type="match status" value="1"/>
</dbReference>
<protein>
    <submittedName>
        <fullName evidence="3">OLC1v1003288C1</fullName>
    </submittedName>
</protein>
<dbReference type="EMBL" id="OX459121">
    <property type="protein sequence ID" value="CAI9104584.1"/>
    <property type="molecule type" value="Genomic_DNA"/>
</dbReference>